<proteinExistence type="predicted"/>
<keyword evidence="2" id="KW-1185">Reference proteome</keyword>
<evidence type="ECO:0000313" key="1">
    <source>
        <dbReference type="EMBL" id="ARP86259.1"/>
    </source>
</evidence>
<accession>A0A1W6YZG0</accession>
<evidence type="ECO:0000313" key="2">
    <source>
        <dbReference type="Proteomes" id="UP000194139"/>
    </source>
</evidence>
<dbReference type="RefSeq" id="WP_086072097.1">
    <property type="nucleotide sequence ID" value="NZ_CP021109.1"/>
</dbReference>
<dbReference type="EMBL" id="CP021109">
    <property type="protein sequence ID" value="ARP86259.1"/>
    <property type="molecule type" value="Genomic_DNA"/>
</dbReference>
<dbReference type="AlphaFoldDB" id="A0A1W6YZG0"/>
<sequence length="130" mass="14253">MLTAEQLLKIEQDAQKATPGPWRFEYCHEGPSCWCGMVGCDSKEHGVSSSGSLTQPDARHIANCDPQTVMELVKMARRYLWLRDAPSEVPVVGLDVAFWEDCSGEAIRGEALDQAIDSAINSQRKEGGEG</sequence>
<organism evidence="1 2">
    <name type="scientific">Bordetella genomosp. 9</name>
    <dbReference type="NCBI Taxonomy" id="1416803"/>
    <lineage>
        <taxon>Bacteria</taxon>
        <taxon>Pseudomonadati</taxon>
        <taxon>Pseudomonadota</taxon>
        <taxon>Betaproteobacteria</taxon>
        <taxon>Burkholderiales</taxon>
        <taxon>Alcaligenaceae</taxon>
        <taxon>Bordetella</taxon>
    </lineage>
</organism>
<reference evidence="1 2" key="1">
    <citation type="submission" date="2017-05" db="EMBL/GenBank/DDBJ databases">
        <title>Complete and WGS of Bordetella genogroups.</title>
        <authorList>
            <person name="Spilker T."/>
            <person name="LiPuma J."/>
        </authorList>
    </citation>
    <scope>NUCLEOTIDE SEQUENCE [LARGE SCALE GENOMIC DNA]</scope>
    <source>
        <strain evidence="1 2">AU17164</strain>
    </source>
</reference>
<gene>
    <name evidence="1" type="ORF">CAL13_08655</name>
</gene>
<protein>
    <submittedName>
        <fullName evidence="1">Uncharacterized protein</fullName>
    </submittedName>
</protein>
<dbReference type="Proteomes" id="UP000194139">
    <property type="component" value="Chromosome"/>
</dbReference>
<name>A0A1W6YZG0_9BORD</name>